<feature type="transmembrane region" description="Helical" evidence="1">
    <location>
        <begin position="131"/>
        <end position="149"/>
    </location>
</feature>
<feature type="transmembrane region" description="Helical" evidence="1">
    <location>
        <begin position="55"/>
        <end position="76"/>
    </location>
</feature>
<evidence type="ECO:0000256" key="1">
    <source>
        <dbReference type="SAM" id="Phobius"/>
    </source>
</evidence>
<comment type="caution">
    <text evidence="2">The sequence shown here is derived from an EMBL/GenBank/DDBJ whole genome shotgun (WGS) entry which is preliminary data.</text>
</comment>
<gene>
    <name evidence="2" type="ORF">B0J15DRAFT_461315</name>
</gene>
<evidence type="ECO:0000313" key="2">
    <source>
        <dbReference type="EMBL" id="KAH7271270.1"/>
    </source>
</evidence>
<evidence type="ECO:0000313" key="3">
    <source>
        <dbReference type="Proteomes" id="UP000736672"/>
    </source>
</evidence>
<accession>A0A9P9RAS5</accession>
<proteinExistence type="predicted"/>
<protein>
    <submittedName>
        <fullName evidence="2">Uncharacterized protein</fullName>
    </submittedName>
</protein>
<feature type="transmembrane region" description="Helical" evidence="1">
    <location>
        <begin position="21"/>
        <end position="43"/>
    </location>
</feature>
<keyword evidence="1" id="KW-0472">Membrane</keyword>
<keyword evidence="1" id="KW-1133">Transmembrane helix</keyword>
<reference evidence="2" key="1">
    <citation type="journal article" date="2021" name="Nat. Commun.">
        <title>Genetic determinants of endophytism in the Arabidopsis root mycobiome.</title>
        <authorList>
            <person name="Mesny F."/>
            <person name="Miyauchi S."/>
            <person name="Thiergart T."/>
            <person name="Pickel B."/>
            <person name="Atanasova L."/>
            <person name="Karlsson M."/>
            <person name="Huettel B."/>
            <person name="Barry K.W."/>
            <person name="Haridas S."/>
            <person name="Chen C."/>
            <person name="Bauer D."/>
            <person name="Andreopoulos W."/>
            <person name="Pangilinan J."/>
            <person name="LaButti K."/>
            <person name="Riley R."/>
            <person name="Lipzen A."/>
            <person name="Clum A."/>
            <person name="Drula E."/>
            <person name="Henrissat B."/>
            <person name="Kohler A."/>
            <person name="Grigoriev I.V."/>
            <person name="Martin F.M."/>
            <person name="Hacquard S."/>
        </authorList>
    </citation>
    <scope>NUCLEOTIDE SEQUENCE</scope>
    <source>
        <strain evidence="2">FSSC 5 MPI-SDFR-AT-0091</strain>
    </source>
</reference>
<dbReference type="Proteomes" id="UP000736672">
    <property type="component" value="Unassembled WGS sequence"/>
</dbReference>
<name>A0A9P9RAS5_FUSSL</name>
<organism evidence="2 3">
    <name type="scientific">Fusarium solani</name>
    <name type="common">Filamentous fungus</name>
    <dbReference type="NCBI Taxonomy" id="169388"/>
    <lineage>
        <taxon>Eukaryota</taxon>
        <taxon>Fungi</taxon>
        <taxon>Dikarya</taxon>
        <taxon>Ascomycota</taxon>
        <taxon>Pezizomycotina</taxon>
        <taxon>Sordariomycetes</taxon>
        <taxon>Hypocreomycetidae</taxon>
        <taxon>Hypocreales</taxon>
        <taxon>Nectriaceae</taxon>
        <taxon>Fusarium</taxon>
        <taxon>Fusarium solani species complex</taxon>
    </lineage>
</organism>
<dbReference type="EMBL" id="JAGTJS010000004">
    <property type="protein sequence ID" value="KAH7271270.1"/>
    <property type="molecule type" value="Genomic_DNA"/>
</dbReference>
<dbReference type="AlphaFoldDB" id="A0A9P9RAS5"/>
<sequence length="182" mass="20381">MSETSQARPGQARSSQAFSPLWSWCPPAVPAFSAVVIAPVAAYRRFRPSRVVADVRFLFSFVFVVSSHRCSVIVLYRFRRAVIRLLFCCIVEVVSPSVPNVQIGARVGGKLLVISLFSGHWPPWIGQRDPLAVAIAGLLGLSFTVHLSLQHFKFERAQQGWDPWTGLDAMRWKRTEACLLRS</sequence>
<keyword evidence="3" id="KW-1185">Reference proteome</keyword>
<keyword evidence="1" id="KW-0812">Transmembrane</keyword>